<name>A0A5C6LXT9_9BACT</name>
<evidence type="ECO:0000313" key="3">
    <source>
        <dbReference type="Proteomes" id="UP000318815"/>
    </source>
</evidence>
<feature type="signal peptide" evidence="1">
    <location>
        <begin position="1"/>
        <end position="22"/>
    </location>
</feature>
<keyword evidence="1" id="KW-0732">Signal</keyword>
<organism evidence="2 3">
    <name type="scientific">Chitinophaga pinensis</name>
    <dbReference type="NCBI Taxonomy" id="79329"/>
    <lineage>
        <taxon>Bacteria</taxon>
        <taxon>Pseudomonadati</taxon>
        <taxon>Bacteroidota</taxon>
        <taxon>Chitinophagia</taxon>
        <taxon>Chitinophagales</taxon>
        <taxon>Chitinophagaceae</taxon>
        <taxon>Chitinophaga</taxon>
    </lineage>
</organism>
<dbReference type="AlphaFoldDB" id="A0A5C6LXT9"/>
<feature type="chain" id="PRO_5022829488" evidence="1">
    <location>
        <begin position="23"/>
        <end position="278"/>
    </location>
</feature>
<protein>
    <submittedName>
        <fullName evidence="2">Uncharacterized protein</fullName>
    </submittedName>
</protein>
<dbReference type="EMBL" id="VOHS01000004">
    <property type="protein sequence ID" value="TWW01612.1"/>
    <property type="molecule type" value="Genomic_DNA"/>
</dbReference>
<dbReference type="PROSITE" id="PS51257">
    <property type="entry name" value="PROKAR_LIPOPROTEIN"/>
    <property type="match status" value="1"/>
</dbReference>
<comment type="caution">
    <text evidence="2">The sequence shown here is derived from an EMBL/GenBank/DDBJ whole genome shotgun (WGS) entry which is preliminary data.</text>
</comment>
<keyword evidence="3" id="KW-1185">Reference proteome</keyword>
<sequence>MRHILLPILLAVIVSCSTTKLAVPDQFSSVSTRYPVKGAQGWLVNQHLSFGDYSTSRIKRGWHIKSSVRYNNIWIPPQDVLINIFGAEVMEEGKHEKAKIRYTLTNSHNSAEIFGSEFYNSHDVVLNAGRIPVIGGEYSTLLSSSYIYTAAIVPNDTSGTGLWSLLMARDYDISKDTSHRILDAPYVKEEGYATNGRDTVRIRTLNLNTFMTKSGKVSNTLLGARILSGYELSTTDGVVGIIDSMDKAIWLYNDQEEKLKFILSAMGTAILLKQIEKE</sequence>
<proteinExistence type="predicted"/>
<evidence type="ECO:0000256" key="1">
    <source>
        <dbReference type="SAM" id="SignalP"/>
    </source>
</evidence>
<gene>
    <name evidence="2" type="ORF">FEF09_06345</name>
</gene>
<dbReference type="Proteomes" id="UP000318815">
    <property type="component" value="Unassembled WGS sequence"/>
</dbReference>
<reference evidence="2 3" key="1">
    <citation type="submission" date="2019-08" db="EMBL/GenBank/DDBJ databases">
        <title>Whole genome sequencing of chitin degrading bacteria Chitinophaga pinensis YS16.</title>
        <authorList>
            <person name="Singh R.P."/>
            <person name="Manchanda G."/>
            <person name="Maurya I.K."/>
            <person name="Joshi N.K."/>
            <person name="Srivastava A.K."/>
        </authorList>
    </citation>
    <scope>NUCLEOTIDE SEQUENCE [LARGE SCALE GENOMIC DNA]</scope>
    <source>
        <strain evidence="2 3">YS-16</strain>
    </source>
</reference>
<dbReference type="RefSeq" id="WP_146304333.1">
    <property type="nucleotide sequence ID" value="NZ_VOHS01000004.1"/>
</dbReference>
<dbReference type="OrthoDB" id="1420435at2"/>
<evidence type="ECO:0000313" key="2">
    <source>
        <dbReference type="EMBL" id="TWW01612.1"/>
    </source>
</evidence>
<accession>A0A5C6LXT9</accession>